<gene>
    <name evidence="4" type="ORF">H7C19_01990</name>
</gene>
<organism evidence="4 5">
    <name type="scientific">Cohnella nanjingensis</name>
    <dbReference type="NCBI Taxonomy" id="1387779"/>
    <lineage>
        <taxon>Bacteria</taxon>
        <taxon>Bacillati</taxon>
        <taxon>Bacillota</taxon>
        <taxon>Bacilli</taxon>
        <taxon>Bacillales</taxon>
        <taxon>Paenibacillaceae</taxon>
        <taxon>Cohnella</taxon>
    </lineage>
</organism>
<evidence type="ECO:0000313" key="4">
    <source>
        <dbReference type="EMBL" id="MBB6669449.1"/>
    </source>
</evidence>
<dbReference type="InterPro" id="IPR022627">
    <property type="entry name" value="DUF3502"/>
</dbReference>
<feature type="compositionally biased region" description="Low complexity" evidence="1">
    <location>
        <begin position="30"/>
        <end position="49"/>
    </location>
</feature>
<feature type="signal peptide" evidence="2">
    <location>
        <begin position="1"/>
        <end position="20"/>
    </location>
</feature>
<protein>
    <submittedName>
        <fullName evidence="4">ABC transporter substrate-binding protein</fullName>
    </submittedName>
</protein>
<name>A0A7X0RKZ6_9BACL</name>
<feature type="chain" id="PRO_5038908691" evidence="2">
    <location>
        <begin position="21"/>
        <end position="528"/>
    </location>
</feature>
<dbReference type="AlphaFoldDB" id="A0A7X0RKZ6"/>
<dbReference type="Gene3D" id="3.40.190.10">
    <property type="entry name" value="Periplasmic binding protein-like II"/>
    <property type="match status" value="3"/>
</dbReference>
<proteinExistence type="predicted"/>
<comment type="caution">
    <text evidence="4">The sequence shown here is derived from an EMBL/GenBank/DDBJ whole genome shotgun (WGS) entry which is preliminary data.</text>
</comment>
<accession>A0A7X0RKZ6</accession>
<feature type="domain" description="DUF3502" evidence="3">
    <location>
        <begin position="457"/>
        <end position="527"/>
    </location>
</feature>
<dbReference type="Proteomes" id="UP000547209">
    <property type="component" value="Unassembled WGS sequence"/>
</dbReference>
<dbReference type="RefSeq" id="WP_185140856.1">
    <property type="nucleotide sequence ID" value="NZ_JACJVP010000001.1"/>
</dbReference>
<evidence type="ECO:0000256" key="1">
    <source>
        <dbReference type="SAM" id="MobiDB-lite"/>
    </source>
</evidence>
<feature type="region of interest" description="Disordered" evidence="1">
    <location>
        <begin position="28"/>
        <end position="51"/>
    </location>
</feature>
<evidence type="ECO:0000313" key="5">
    <source>
        <dbReference type="Proteomes" id="UP000547209"/>
    </source>
</evidence>
<reference evidence="4 5" key="1">
    <citation type="submission" date="2020-08" db="EMBL/GenBank/DDBJ databases">
        <title>Cohnella phylogeny.</title>
        <authorList>
            <person name="Dunlap C."/>
        </authorList>
    </citation>
    <scope>NUCLEOTIDE SEQUENCE [LARGE SCALE GENOMIC DNA]</scope>
    <source>
        <strain evidence="4 5">DSM 28246</strain>
    </source>
</reference>
<dbReference type="EMBL" id="JACJVP010000001">
    <property type="protein sequence ID" value="MBB6669449.1"/>
    <property type="molecule type" value="Genomic_DNA"/>
</dbReference>
<dbReference type="PROSITE" id="PS51257">
    <property type="entry name" value="PROKAR_LIPOPROTEIN"/>
    <property type="match status" value="1"/>
</dbReference>
<evidence type="ECO:0000256" key="2">
    <source>
        <dbReference type="SAM" id="SignalP"/>
    </source>
</evidence>
<sequence length="528" mass="58477">MKKSLKAIMPVMLAATFALGGCSGGGAKGNDGSASPSAPATGSAANASAQPSKLDEAKLKLILPGDKPQRYNEVMKVLNAKLEDKIQATLDIQYIPWDSYKDQIMVKLAAGENFDFYYNGWWQNYAQVLAKGGAKDITDLFEQYAPDLYKGLTAEYVDTNKYMGKIYGIPVPGPLEYPQGYNFRSDIAEKYGYGPDNLKTVADVESFLTKALAGEKGRSGFRYNGEYTGDYQGLAFYGTQREFVPSNDYNSPGMLLNNEPKVINQFESQQYKDFLKLKQRWWNAGLIEKDSLFSKSSVTTDANSDVKTLGSFGNAPEGWLGDRIASLSKIEPGAKVDFVSMEGEGFKMISSFKAGNFTVISPDSKNPERVLMLLNLIYADKEIRDLYLYGIEGEDFIAVGDNQYKYPEGKDATKVFGNQWWMVTPWANARISANATETDKKFIAYLSDPANFQKSVIAGFDFNPDAVKSEISKVSAVVGEYRKVLESGSSSDAQLDAKYNEFIAKLKKAGVDKIIAEKQRQIDEYLKK</sequence>
<keyword evidence="2" id="KW-0732">Signal</keyword>
<dbReference type="SUPFAM" id="SSF53850">
    <property type="entry name" value="Periplasmic binding protein-like II"/>
    <property type="match status" value="1"/>
</dbReference>
<dbReference type="Pfam" id="PF12010">
    <property type="entry name" value="DUF3502"/>
    <property type="match status" value="1"/>
</dbReference>
<evidence type="ECO:0000259" key="3">
    <source>
        <dbReference type="Pfam" id="PF12010"/>
    </source>
</evidence>
<keyword evidence="5" id="KW-1185">Reference proteome</keyword>